<proteinExistence type="predicted"/>
<keyword evidence="2" id="KW-1185">Reference proteome</keyword>
<dbReference type="RefSeq" id="WP_156412591.1">
    <property type="nucleotide sequence ID" value="NZ_JAUHTR010000015.1"/>
</dbReference>
<evidence type="ECO:0008006" key="3">
    <source>
        <dbReference type="Google" id="ProtNLM"/>
    </source>
</evidence>
<evidence type="ECO:0000313" key="1">
    <source>
        <dbReference type="EMBL" id="MDN4526893.1"/>
    </source>
</evidence>
<organism evidence="1 2">
    <name type="scientific">Fictibacillus fluitans</name>
    <dbReference type="NCBI Taxonomy" id="3058422"/>
    <lineage>
        <taxon>Bacteria</taxon>
        <taxon>Bacillati</taxon>
        <taxon>Bacillota</taxon>
        <taxon>Bacilli</taxon>
        <taxon>Bacillales</taxon>
        <taxon>Fictibacillaceae</taxon>
        <taxon>Fictibacillus</taxon>
    </lineage>
</organism>
<comment type="caution">
    <text evidence="1">The sequence shown here is derived from an EMBL/GenBank/DDBJ whole genome shotgun (WGS) entry which is preliminary data.</text>
</comment>
<protein>
    <recommendedName>
        <fullName evidence="3">Integrase</fullName>
    </recommendedName>
</protein>
<reference evidence="1" key="1">
    <citation type="submission" date="2023-07" db="EMBL/GenBank/DDBJ databases">
        <title>Fictibacillus sp. isolated from freshwater pond.</title>
        <authorList>
            <person name="Kirdat K."/>
            <person name="Bhat A."/>
            <person name="Mourya A."/>
            <person name="Yadav A."/>
        </authorList>
    </citation>
    <scope>NUCLEOTIDE SEQUENCE</scope>
    <source>
        <strain evidence="1">NE201</strain>
    </source>
</reference>
<dbReference type="Proteomes" id="UP001172721">
    <property type="component" value="Unassembled WGS sequence"/>
</dbReference>
<evidence type="ECO:0000313" key="2">
    <source>
        <dbReference type="Proteomes" id="UP001172721"/>
    </source>
</evidence>
<name>A0ABT8I1I3_9BACL</name>
<sequence>MADYSQVVEKYFFIIRKKHLQGGLNINEYNKKVELINLWFIRHTLRSGLTKKEVQ</sequence>
<gene>
    <name evidence="1" type="ORF">QYB97_20595</name>
</gene>
<dbReference type="EMBL" id="JAUHTR010000015">
    <property type="protein sequence ID" value="MDN4526893.1"/>
    <property type="molecule type" value="Genomic_DNA"/>
</dbReference>
<accession>A0ABT8I1I3</accession>